<name>A0A1Y1KFF2_PHOPY</name>
<dbReference type="Proteomes" id="UP000327044">
    <property type="component" value="Unassembled WGS sequence"/>
</dbReference>
<evidence type="ECO:0000313" key="5">
    <source>
        <dbReference type="EMBL" id="JAV57497.1"/>
    </source>
</evidence>
<evidence type="ECO:0000256" key="3">
    <source>
        <dbReference type="SAM" id="SignalP"/>
    </source>
</evidence>
<dbReference type="Gene3D" id="3.40.33.10">
    <property type="entry name" value="CAP"/>
    <property type="match status" value="1"/>
</dbReference>
<organism evidence="5">
    <name type="scientific">Photinus pyralis</name>
    <name type="common">Common eastern firefly</name>
    <name type="synonym">Lampyris pyralis</name>
    <dbReference type="NCBI Taxonomy" id="7054"/>
    <lineage>
        <taxon>Eukaryota</taxon>
        <taxon>Metazoa</taxon>
        <taxon>Ecdysozoa</taxon>
        <taxon>Arthropoda</taxon>
        <taxon>Hexapoda</taxon>
        <taxon>Insecta</taxon>
        <taxon>Pterygota</taxon>
        <taxon>Neoptera</taxon>
        <taxon>Endopterygota</taxon>
        <taxon>Coleoptera</taxon>
        <taxon>Polyphaga</taxon>
        <taxon>Elateriformia</taxon>
        <taxon>Elateroidea</taxon>
        <taxon>Lampyridae</taxon>
        <taxon>Lampyrinae</taxon>
        <taxon>Photinus</taxon>
    </lineage>
</organism>
<feature type="chain" id="PRO_5033289601" description="SCP domain-containing protein" evidence="3">
    <location>
        <begin position="18"/>
        <end position="168"/>
    </location>
</feature>
<dbReference type="InterPro" id="IPR014044">
    <property type="entry name" value="CAP_dom"/>
</dbReference>
<dbReference type="EMBL" id="GEZM01089435">
    <property type="protein sequence ID" value="JAV57497.1"/>
    <property type="molecule type" value="Transcribed_RNA"/>
</dbReference>
<evidence type="ECO:0000259" key="4">
    <source>
        <dbReference type="SMART" id="SM00198"/>
    </source>
</evidence>
<evidence type="ECO:0000313" key="6">
    <source>
        <dbReference type="EMBL" id="KAB0800353.1"/>
    </source>
</evidence>
<evidence type="ECO:0000256" key="2">
    <source>
        <dbReference type="ARBA" id="ARBA00022525"/>
    </source>
</evidence>
<dbReference type="InParanoid" id="A0A1Y1KFF2"/>
<comment type="subcellular location">
    <subcellularLocation>
        <location evidence="1">Secreted</location>
    </subcellularLocation>
</comment>
<reference evidence="6 7" key="2">
    <citation type="journal article" date="2018" name="Elife">
        <title>Firefly genomes illuminate parallel origins of bioluminescence in beetles.</title>
        <authorList>
            <person name="Fallon T.R."/>
            <person name="Lower S.E."/>
            <person name="Chang C.H."/>
            <person name="Bessho-Uehara M."/>
            <person name="Martin G.J."/>
            <person name="Bewick A.J."/>
            <person name="Behringer M."/>
            <person name="Debat H.J."/>
            <person name="Wong I."/>
            <person name="Day J.C."/>
            <person name="Suvorov A."/>
            <person name="Silva C.J."/>
            <person name="Stanger-Hall K.F."/>
            <person name="Hall D.W."/>
            <person name="Schmitz R.J."/>
            <person name="Nelson D.R."/>
            <person name="Lewis S.M."/>
            <person name="Shigenobu S."/>
            <person name="Bybee S.M."/>
            <person name="Larracuente A.M."/>
            <person name="Oba Y."/>
            <person name="Weng J.K."/>
        </authorList>
    </citation>
    <scope>NUCLEOTIDE SEQUENCE [LARGE SCALE GENOMIC DNA]</scope>
    <source>
        <strain evidence="6">1611_PpyrPB1</strain>
        <tissue evidence="6">Whole body</tissue>
    </source>
</reference>
<dbReference type="SMART" id="SM00198">
    <property type="entry name" value="SCP"/>
    <property type="match status" value="1"/>
</dbReference>
<keyword evidence="3" id="KW-0732">Signal</keyword>
<keyword evidence="2" id="KW-0964">Secreted</keyword>
<evidence type="ECO:0000256" key="1">
    <source>
        <dbReference type="ARBA" id="ARBA00004613"/>
    </source>
</evidence>
<reference evidence="5" key="1">
    <citation type="journal article" date="2016" name="Sci. Rep.">
        <title>Molecular characterization of firefly nuptial gifts: a multi-omics approach sheds light on postcopulatory sexual selection.</title>
        <authorList>
            <person name="Al-Wathiqui N."/>
            <person name="Fallon T.R."/>
            <person name="South A."/>
            <person name="Weng J.K."/>
            <person name="Lewis S.M."/>
        </authorList>
    </citation>
    <scope>NUCLEOTIDE SEQUENCE</scope>
</reference>
<keyword evidence="7" id="KW-1185">Reference proteome</keyword>
<dbReference type="SUPFAM" id="SSF55797">
    <property type="entry name" value="PR-1-like"/>
    <property type="match status" value="1"/>
</dbReference>
<dbReference type="InterPro" id="IPR001283">
    <property type="entry name" value="CRISP-related"/>
</dbReference>
<accession>A0A1Y1KFF2</accession>
<dbReference type="Pfam" id="PF00188">
    <property type="entry name" value="CAP"/>
    <property type="match status" value="1"/>
</dbReference>
<dbReference type="PANTHER" id="PTHR10334">
    <property type="entry name" value="CYSTEINE-RICH SECRETORY PROTEIN-RELATED"/>
    <property type="match status" value="1"/>
</dbReference>
<dbReference type="EMBL" id="VVIM01000004">
    <property type="protein sequence ID" value="KAB0800353.1"/>
    <property type="molecule type" value="Genomic_DNA"/>
</dbReference>
<dbReference type="AlphaFoldDB" id="A0A1Y1KFF2"/>
<gene>
    <name evidence="6" type="ORF">PPYR_06093</name>
</gene>
<feature type="signal peptide" evidence="3">
    <location>
        <begin position="1"/>
        <end position="17"/>
    </location>
</feature>
<dbReference type="PRINTS" id="PR00837">
    <property type="entry name" value="V5TPXLIKE"/>
</dbReference>
<dbReference type="OrthoDB" id="337038at2759"/>
<dbReference type="InterPro" id="IPR034113">
    <property type="entry name" value="SCP_GAPR1-like"/>
</dbReference>
<dbReference type="GO" id="GO:0005576">
    <property type="term" value="C:extracellular region"/>
    <property type="evidence" value="ECO:0007669"/>
    <property type="project" value="UniProtKB-SubCell"/>
</dbReference>
<dbReference type="FunFam" id="3.40.33.10:FF:000010">
    <property type="entry name" value="Predicted protein"/>
    <property type="match status" value="1"/>
</dbReference>
<protein>
    <recommendedName>
        <fullName evidence="4">SCP domain-containing protein</fullName>
    </recommendedName>
</protein>
<sequence length="168" mass="19019">MRVGVELLCFIGASVLAVLGNDQINTAVLTLHNQYRAKHGVPALVLDSEMNRYAQEWANQLAKTSTFSHRPNNKYGENLYWGSYPGETDLQISQRGVKAWYDENKFYNYDSETVQTKALHFTQVIWRSSRRLGIGVARGNNGVYLVCNYDPRGNFVGQFRANVPRPTG</sequence>
<proteinExistence type="predicted"/>
<feature type="domain" description="SCP" evidence="4">
    <location>
        <begin position="22"/>
        <end position="157"/>
    </location>
</feature>
<evidence type="ECO:0000313" key="7">
    <source>
        <dbReference type="Proteomes" id="UP000327044"/>
    </source>
</evidence>
<dbReference type="InterPro" id="IPR035940">
    <property type="entry name" value="CAP_sf"/>
</dbReference>
<dbReference type="CDD" id="cd05382">
    <property type="entry name" value="CAP_GAPR1-like"/>
    <property type="match status" value="1"/>
</dbReference>
<dbReference type="InterPro" id="IPR018244">
    <property type="entry name" value="Allrgn_V5/Tpx1_CS"/>
</dbReference>
<reference evidence="6" key="3">
    <citation type="submission" date="2019-08" db="EMBL/GenBank/DDBJ databases">
        <authorList>
            <consortium name="Photinus pyralis genome working group"/>
            <person name="Fallon T.R."/>
            <person name="Sander Lower S.E."/>
            <person name="Weng J.-K."/>
        </authorList>
    </citation>
    <scope>NUCLEOTIDE SEQUENCE</scope>
    <source>
        <strain evidence="6">1611_PpyrPB1</strain>
        <tissue evidence="6">Whole body</tissue>
    </source>
</reference>
<dbReference type="FunCoup" id="A0A1Y1KFF2">
    <property type="interactions" value="23"/>
</dbReference>
<dbReference type="PROSITE" id="PS01010">
    <property type="entry name" value="CRISP_2"/>
    <property type="match status" value="1"/>
</dbReference>